<feature type="signal peptide" evidence="1">
    <location>
        <begin position="1"/>
        <end position="24"/>
    </location>
</feature>
<keyword evidence="3" id="KW-1185">Reference proteome</keyword>
<protein>
    <submittedName>
        <fullName evidence="2">Copper-binding protein</fullName>
    </submittedName>
</protein>
<name>A0A8J7FAE2_9GAMM</name>
<evidence type="ECO:0000256" key="1">
    <source>
        <dbReference type="SAM" id="SignalP"/>
    </source>
</evidence>
<gene>
    <name evidence="2" type="ORF">IOQ59_11665</name>
</gene>
<keyword evidence="1" id="KW-0732">Signal</keyword>
<comment type="caution">
    <text evidence="2">The sequence shown here is derived from an EMBL/GenBank/DDBJ whole genome shotgun (WGS) entry which is preliminary data.</text>
</comment>
<organism evidence="2 3">
    <name type="scientific">Pontibacterium sinense</name>
    <dbReference type="NCBI Taxonomy" id="2781979"/>
    <lineage>
        <taxon>Bacteria</taxon>
        <taxon>Pseudomonadati</taxon>
        <taxon>Pseudomonadota</taxon>
        <taxon>Gammaproteobacteria</taxon>
        <taxon>Oceanospirillales</taxon>
        <taxon>Oceanospirillaceae</taxon>
        <taxon>Pontibacterium</taxon>
    </lineage>
</organism>
<dbReference type="EMBL" id="JADEYS010000010">
    <property type="protein sequence ID" value="MBE9397915.1"/>
    <property type="molecule type" value="Genomic_DNA"/>
</dbReference>
<evidence type="ECO:0000313" key="2">
    <source>
        <dbReference type="EMBL" id="MBE9397915.1"/>
    </source>
</evidence>
<sequence>MRLLKPLMIAGFAGLMAVTSVAQAAGDLTRRPQKLPDLVMGSDESDYFMSQKEYQLETGKSYKLAIISNGQKEYAMQAPEFFSSIFLRKVEAGGMEIKAVSLTELEFEDASEAEIYFVPVKTGEFEFEMEGLEGKGMVGVFKVK</sequence>
<proteinExistence type="predicted"/>
<dbReference type="Proteomes" id="UP000640333">
    <property type="component" value="Unassembled WGS sequence"/>
</dbReference>
<reference evidence="2" key="1">
    <citation type="submission" date="2020-10" db="EMBL/GenBank/DDBJ databases">
        <title>Bacterium isolated from coastal waters sediment.</title>
        <authorList>
            <person name="Chen R.-J."/>
            <person name="Lu D.-C."/>
            <person name="Zhu K.-L."/>
            <person name="Du Z.-J."/>
        </authorList>
    </citation>
    <scope>NUCLEOTIDE SEQUENCE</scope>
    <source>
        <strain evidence="2">N1Y112</strain>
    </source>
</reference>
<dbReference type="AlphaFoldDB" id="A0A8J7FAE2"/>
<feature type="chain" id="PRO_5035170101" evidence="1">
    <location>
        <begin position="25"/>
        <end position="144"/>
    </location>
</feature>
<dbReference type="RefSeq" id="WP_193953463.1">
    <property type="nucleotide sequence ID" value="NZ_JADEYS010000010.1"/>
</dbReference>
<accession>A0A8J7FAE2</accession>
<evidence type="ECO:0000313" key="3">
    <source>
        <dbReference type="Proteomes" id="UP000640333"/>
    </source>
</evidence>